<feature type="region of interest" description="Disordered" evidence="1">
    <location>
        <begin position="74"/>
        <end position="196"/>
    </location>
</feature>
<feature type="compositionally biased region" description="Low complexity" evidence="1">
    <location>
        <begin position="132"/>
        <end position="158"/>
    </location>
</feature>
<evidence type="ECO:0000313" key="3">
    <source>
        <dbReference type="Proteomes" id="UP000285146"/>
    </source>
</evidence>
<accession>A0A423XKB5</accession>
<dbReference type="AlphaFoldDB" id="A0A423XKB5"/>
<evidence type="ECO:0000256" key="1">
    <source>
        <dbReference type="SAM" id="MobiDB-lite"/>
    </source>
</evidence>
<feature type="compositionally biased region" description="Basic residues" evidence="1">
    <location>
        <begin position="119"/>
        <end position="131"/>
    </location>
</feature>
<reference evidence="2 3" key="1">
    <citation type="submission" date="2015-09" db="EMBL/GenBank/DDBJ databases">
        <title>Host preference determinants of Valsa canker pathogens revealed by comparative genomics.</title>
        <authorList>
            <person name="Yin Z."/>
            <person name="Huang L."/>
        </authorList>
    </citation>
    <scope>NUCLEOTIDE SEQUENCE [LARGE SCALE GENOMIC DNA]</scope>
    <source>
        <strain evidence="2 3">SXYLt</strain>
    </source>
</reference>
<name>A0A423XKB5_9PEZI</name>
<feature type="compositionally biased region" description="Basic and acidic residues" evidence="1">
    <location>
        <begin position="167"/>
        <end position="179"/>
    </location>
</feature>
<gene>
    <name evidence="2" type="ORF">VPNG_01520</name>
</gene>
<feature type="region of interest" description="Disordered" evidence="1">
    <location>
        <begin position="1"/>
        <end position="23"/>
    </location>
</feature>
<protein>
    <submittedName>
        <fullName evidence="2">Uncharacterized protein</fullName>
    </submittedName>
</protein>
<keyword evidence="3" id="KW-1185">Reference proteome</keyword>
<organism evidence="2 3">
    <name type="scientific">Cytospora leucostoma</name>
    <dbReference type="NCBI Taxonomy" id="1230097"/>
    <lineage>
        <taxon>Eukaryota</taxon>
        <taxon>Fungi</taxon>
        <taxon>Dikarya</taxon>
        <taxon>Ascomycota</taxon>
        <taxon>Pezizomycotina</taxon>
        <taxon>Sordariomycetes</taxon>
        <taxon>Sordariomycetidae</taxon>
        <taxon>Diaporthales</taxon>
        <taxon>Cytosporaceae</taxon>
        <taxon>Cytospora</taxon>
    </lineage>
</organism>
<comment type="caution">
    <text evidence="2">The sequence shown here is derived from an EMBL/GenBank/DDBJ whole genome shotgun (WGS) entry which is preliminary data.</text>
</comment>
<dbReference type="STRING" id="1230097.A0A423XKB5"/>
<dbReference type="OrthoDB" id="5403747at2759"/>
<dbReference type="Proteomes" id="UP000285146">
    <property type="component" value="Unassembled WGS sequence"/>
</dbReference>
<dbReference type="InParanoid" id="A0A423XKB5"/>
<evidence type="ECO:0000313" key="2">
    <source>
        <dbReference type="EMBL" id="ROW16849.1"/>
    </source>
</evidence>
<sequence length="196" mass="19998">MAGTDENATPPATPKPAAGGAASLTARESEILHAALNCLKAPLEIDYDVLAGQVGMSNPRSASNAWSVIKKKMGWNVKAGDTPATGKSTGGGAKRKKDVVAGDAGDDGDNDGGEGTPVKKAKTPTKPRKKAAATPKKAAATPKKGKAASGPKSSSIAKESSDEDELAQEKVGKVVKEEQVANSLKTEEESNDYGEV</sequence>
<dbReference type="EMBL" id="LKEB01000004">
    <property type="protein sequence ID" value="ROW16849.1"/>
    <property type="molecule type" value="Genomic_DNA"/>
</dbReference>
<proteinExistence type="predicted"/>